<reference evidence="2 3" key="1">
    <citation type="submission" date="2020-01" db="EMBL/GenBank/DDBJ databases">
        <authorList>
            <consortium name="DOE Joint Genome Institute"/>
            <person name="Haridas S."/>
            <person name="Albert R."/>
            <person name="Binder M."/>
            <person name="Bloem J."/>
            <person name="Labutti K."/>
            <person name="Salamov A."/>
            <person name="Andreopoulos B."/>
            <person name="Baker S.E."/>
            <person name="Barry K."/>
            <person name="Bills G."/>
            <person name="Bluhm B.H."/>
            <person name="Cannon C."/>
            <person name="Castanera R."/>
            <person name="Culley D.E."/>
            <person name="Daum C."/>
            <person name="Ezra D."/>
            <person name="Gonzalez J.B."/>
            <person name="Henrissat B."/>
            <person name="Kuo A."/>
            <person name="Liang C."/>
            <person name="Lipzen A."/>
            <person name="Lutzoni F."/>
            <person name="Magnuson J."/>
            <person name="Mondo S."/>
            <person name="Nolan M."/>
            <person name="Ohm R."/>
            <person name="Pangilinan J."/>
            <person name="Park H.-J.H."/>
            <person name="Ramirez L."/>
            <person name="Alfaro M."/>
            <person name="Sun H."/>
            <person name="Tritt A."/>
            <person name="Yoshinaga Y."/>
            <person name="Zwiers L.-H.L."/>
            <person name="Turgeon B.G."/>
            <person name="Goodwin S.B."/>
            <person name="Spatafora J.W."/>
            <person name="Crous P.W."/>
            <person name="Grigoriev I.V."/>
        </authorList>
    </citation>
    <scope>NUCLEOTIDE SEQUENCE [LARGE SCALE GENOMIC DNA]</scope>
    <source>
        <strain evidence="2 3">CBS 611.86</strain>
    </source>
</reference>
<protein>
    <submittedName>
        <fullName evidence="2">Uncharacterized protein</fullName>
    </submittedName>
</protein>
<name>A0A7C8HZ22_9PLEO</name>
<feature type="compositionally biased region" description="Low complexity" evidence="1">
    <location>
        <begin position="102"/>
        <end position="120"/>
    </location>
</feature>
<evidence type="ECO:0000313" key="2">
    <source>
        <dbReference type="EMBL" id="KAF2865714.1"/>
    </source>
</evidence>
<evidence type="ECO:0000256" key="1">
    <source>
        <dbReference type="SAM" id="MobiDB-lite"/>
    </source>
</evidence>
<organism evidence="2 3">
    <name type="scientific">Massariosphaeria phaeospora</name>
    <dbReference type="NCBI Taxonomy" id="100035"/>
    <lineage>
        <taxon>Eukaryota</taxon>
        <taxon>Fungi</taxon>
        <taxon>Dikarya</taxon>
        <taxon>Ascomycota</taxon>
        <taxon>Pezizomycotina</taxon>
        <taxon>Dothideomycetes</taxon>
        <taxon>Pleosporomycetidae</taxon>
        <taxon>Pleosporales</taxon>
        <taxon>Pleosporales incertae sedis</taxon>
        <taxon>Massariosphaeria</taxon>
    </lineage>
</organism>
<dbReference type="Proteomes" id="UP000481861">
    <property type="component" value="Unassembled WGS sequence"/>
</dbReference>
<keyword evidence="3" id="KW-1185">Reference proteome</keyword>
<feature type="region of interest" description="Disordered" evidence="1">
    <location>
        <begin position="102"/>
        <end position="185"/>
    </location>
</feature>
<sequence length="319" mass="33767">MGWHDGHAEKWRWEAWMRRGLRNSEVVPTSELISTLIDGTSDRKRERERVRRIMCSFLSQWTSTGTLHTMPPFFVPTESYAGGPSPCSSSLYCPSTSSINLASSSTPSPISTSSPASRSPTPTPTPTPSPHTSATGRCVTQAAPNMSTSTTSDSGASTGQYSGPYVLDSARPHLTSTQSSSARRNSMHARLNGIMLTTTTAHHGGNCGKFSTSAHTTSLMRKPNATHSGTMNIVARTRRLARSAGEGELVGCRAGDVESNLNRGIGVEVCVSGVIVCVSVVASHPVCAATLTAIESSTIAIVNRTACTLGPGKCPNRWS</sequence>
<feature type="compositionally biased region" description="Polar residues" evidence="1">
    <location>
        <begin position="174"/>
        <end position="184"/>
    </location>
</feature>
<dbReference type="EMBL" id="JAADJZ010000031">
    <property type="protein sequence ID" value="KAF2865714.1"/>
    <property type="molecule type" value="Genomic_DNA"/>
</dbReference>
<gene>
    <name evidence="2" type="ORF">BDV95DRAFT_246045</name>
</gene>
<proteinExistence type="predicted"/>
<feature type="compositionally biased region" description="Low complexity" evidence="1">
    <location>
        <begin position="147"/>
        <end position="159"/>
    </location>
</feature>
<accession>A0A7C8HZ22</accession>
<comment type="caution">
    <text evidence="2">The sequence shown here is derived from an EMBL/GenBank/DDBJ whole genome shotgun (WGS) entry which is preliminary data.</text>
</comment>
<dbReference type="AlphaFoldDB" id="A0A7C8HZ22"/>
<evidence type="ECO:0000313" key="3">
    <source>
        <dbReference type="Proteomes" id="UP000481861"/>
    </source>
</evidence>